<accession>A0AA41VY03</accession>
<evidence type="ECO:0000313" key="3">
    <source>
        <dbReference type="EMBL" id="MCL7049300.1"/>
    </source>
</evidence>
<dbReference type="Pfam" id="PF24681">
    <property type="entry name" value="Kelch_KLHDC2_KLHL20_DRC7"/>
    <property type="match status" value="1"/>
</dbReference>
<evidence type="ECO:0000313" key="4">
    <source>
        <dbReference type="Proteomes" id="UP001177140"/>
    </source>
</evidence>
<proteinExistence type="predicted"/>
<protein>
    <submittedName>
        <fullName evidence="3">Uncharacterized protein</fullName>
    </submittedName>
</protein>
<dbReference type="Gene3D" id="2.120.10.80">
    <property type="entry name" value="Kelch-type beta propeller"/>
    <property type="match status" value="1"/>
</dbReference>
<evidence type="ECO:0000256" key="1">
    <source>
        <dbReference type="ARBA" id="ARBA00022441"/>
    </source>
</evidence>
<dbReference type="Proteomes" id="UP001177140">
    <property type="component" value="Unassembled WGS sequence"/>
</dbReference>
<feature type="non-terminal residue" evidence="3">
    <location>
        <position position="1"/>
    </location>
</feature>
<organism evidence="3 4">
    <name type="scientific">Papaver nudicaule</name>
    <name type="common">Iceland poppy</name>
    <dbReference type="NCBI Taxonomy" id="74823"/>
    <lineage>
        <taxon>Eukaryota</taxon>
        <taxon>Viridiplantae</taxon>
        <taxon>Streptophyta</taxon>
        <taxon>Embryophyta</taxon>
        <taxon>Tracheophyta</taxon>
        <taxon>Spermatophyta</taxon>
        <taxon>Magnoliopsida</taxon>
        <taxon>Ranunculales</taxon>
        <taxon>Papaveraceae</taxon>
        <taxon>Papaveroideae</taxon>
        <taxon>Papaver</taxon>
    </lineage>
</organism>
<keyword evidence="4" id="KW-1185">Reference proteome</keyword>
<dbReference type="InterPro" id="IPR015915">
    <property type="entry name" value="Kelch-typ_b-propeller"/>
</dbReference>
<dbReference type="PANTHER" id="PTHR46093:SF18">
    <property type="entry name" value="FIBRONECTIN TYPE-III DOMAIN-CONTAINING PROTEIN"/>
    <property type="match status" value="1"/>
</dbReference>
<keyword evidence="2" id="KW-0677">Repeat</keyword>
<comment type="caution">
    <text evidence="3">The sequence shown here is derived from an EMBL/GenBank/DDBJ whole genome shotgun (WGS) entry which is preliminary data.</text>
</comment>
<feature type="non-terminal residue" evidence="3">
    <location>
        <position position="132"/>
    </location>
</feature>
<dbReference type="PANTHER" id="PTHR46093">
    <property type="entry name" value="ACYL-COA-BINDING DOMAIN-CONTAINING PROTEIN 5"/>
    <property type="match status" value="1"/>
</dbReference>
<dbReference type="SUPFAM" id="SSF117281">
    <property type="entry name" value="Kelch motif"/>
    <property type="match status" value="1"/>
</dbReference>
<dbReference type="EMBL" id="JAJJMA010314367">
    <property type="protein sequence ID" value="MCL7049300.1"/>
    <property type="molecule type" value="Genomic_DNA"/>
</dbReference>
<dbReference type="AlphaFoldDB" id="A0AA41VY03"/>
<gene>
    <name evidence="3" type="ORF">MKW94_026684</name>
</gene>
<reference evidence="3" key="1">
    <citation type="submission" date="2022-03" db="EMBL/GenBank/DDBJ databases">
        <title>A functionally conserved STORR gene fusion in Papaver species that diverged 16.8 million years ago.</title>
        <authorList>
            <person name="Catania T."/>
        </authorList>
    </citation>
    <scope>NUCLEOTIDE SEQUENCE</scope>
    <source>
        <strain evidence="3">S-191538</strain>
    </source>
</reference>
<keyword evidence="1" id="KW-0880">Kelch repeat</keyword>
<sequence>LPRDTPCSISVSKMTISGEPVDKLFVWGHSTCTLNNIHLNEVLVFGGFGGVGRHARRNDTLILDTQTGTLKAINIDGPPSPRLGHTSLVVGECIFVIGGREGPTKILNEVWVLNTAKSEWRLLECTGSMFPP</sequence>
<name>A0AA41VY03_PAPNU</name>
<evidence type="ECO:0000256" key="2">
    <source>
        <dbReference type="ARBA" id="ARBA00022737"/>
    </source>
</evidence>